<evidence type="ECO:0000313" key="2">
    <source>
        <dbReference type="EMBL" id="KRO18406.1"/>
    </source>
</evidence>
<proteinExistence type="predicted"/>
<reference evidence="2 3" key="1">
    <citation type="journal article" date="2015" name="Genome Announc.">
        <title>Expanding the biotechnology potential of lactobacilli through comparative genomics of 213 strains and associated genera.</title>
        <authorList>
            <person name="Sun Z."/>
            <person name="Harris H.M."/>
            <person name="McCann A."/>
            <person name="Guo C."/>
            <person name="Argimon S."/>
            <person name="Zhang W."/>
            <person name="Yang X."/>
            <person name="Jeffery I.B."/>
            <person name="Cooney J.C."/>
            <person name="Kagawa T.F."/>
            <person name="Liu W."/>
            <person name="Song Y."/>
            <person name="Salvetti E."/>
            <person name="Wrobel A."/>
            <person name="Rasinkangas P."/>
            <person name="Parkhill J."/>
            <person name="Rea M.C."/>
            <person name="O'Sullivan O."/>
            <person name="Ritari J."/>
            <person name="Douillard F.P."/>
            <person name="Paul Ross R."/>
            <person name="Yang R."/>
            <person name="Briner A.E."/>
            <person name="Felis G.E."/>
            <person name="de Vos W.M."/>
            <person name="Barrangou R."/>
            <person name="Klaenhammer T.R."/>
            <person name="Caufield P.W."/>
            <person name="Cui Y."/>
            <person name="Zhang H."/>
            <person name="O'Toole P.W."/>
        </authorList>
    </citation>
    <scope>NUCLEOTIDE SEQUENCE [LARGE SCALE GENOMIC DNA]</scope>
    <source>
        <strain evidence="2 3">DSM 24301</strain>
    </source>
</reference>
<name>A0A0R2MY86_9LACO</name>
<keyword evidence="1" id="KW-0472">Membrane</keyword>
<sequence>MMKRAIAVIKGLVILMSGIILLFSVMLFPGVVRNSALIAEAAARSISPLYGVTNITFLVGLYGAVLVLMVAAYQFFRLLDLINQFNLASIQGIQRLGQIEWSMLIVTGLYMVGIMPFIFATGDLQDAPGLIVMGFVIGLMPLFVSLLGLIGRDYLRQSLKSVNE</sequence>
<evidence type="ECO:0008006" key="4">
    <source>
        <dbReference type="Google" id="ProtNLM"/>
    </source>
</evidence>
<feature type="transmembrane region" description="Helical" evidence="1">
    <location>
        <begin position="52"/>
        <end position="76"/>
    </location>
</feature>
<dbReference type="InterPro" id="IPR021354">
    <property type="entry name" value="DUF2975"/>
</dbReference>
<dbReference type="Proteomes" id="UP000050969">
    <property type="component" value="Unassembled WGS sequence"/>
</dbReference>
<dbReference type="AlphaFoldDB" id="A0A0R2MY86"/>
<evidence type="ECO:0000313" key="3">
    <source>
        <dbReference type="Proteomes" id="UP000050969"/>
    </source>
</evidence>
<keyword evidence="3" id="KW-1185">Reference proteome</keyword>
<dbReference type="Pfam" id="PF11188">
    <property type="entry name" value="DUF2975"/>
    <property type="match status" value="1"/>
</dbReference>
<comment type="caution">
    <text evidence="2">The sequence shown here is derived from an EMBL/GenBank/DDBJ whole genome shotgun (WGS) entry which is preliminary data.</text>
</comment>
<accession>A0A0R2MY86</accession>
<protein>
    <recommendedName>
        <fullName evidence="4">DUF2975 domain-containing protein</fullName>
    </recommendedName>
</protein>
<gene>
    <name evidence="2" type="ORF">IV56_GL001540</name>
</gene>
<dbReference type="RefSeq" id="WP_056992255.1">
    <property type="nucleotide sequence ID" value="NZ_JQCE01000005.1"/>
</dbReference>
<keyword evidence="1" id="KW-0812">Transmembrane</keyword>
<feature type="transmembrane region" description="Helical" evidence="1">
    <location>
        <begin position="127"/>
        <end position="150"/>
    </location>
</feature>
<dbReference type="EMBL" id="JQCE01000005">
    <property type="protein sequence ID" value="KRO18406.1"/>
    <property type="molecule type" value="Genomic_DNA"/>
</dbReference>
<evidence type="ECO:0000256" key="1">
    <source>
        <dbReference type="SAM" id="Phobius"/>
    </source>
</evidence>
<feature type="transmembrane region" description="Helical" evidence="1">
    <location>
        <begin position="101"/>
        <end position="121"/>
    </location>
</feature>
<dbReference type="PATRIC" id="fig|1293598.4.peg.1605"/>
<dbReference type="STRING" id="1293598.IV56_GL001540"/>
<organism evidence="2 3">
    <name type="scientific">Lacticaseibacillus saniviri JCM 17471 = DSM 24301</name>
    <dbReference type="NCBI Taxonomy" id="1293598"/>
    <lineage>
        <taxon>Bacteria</taxon>
        <taxon>Bacillati</taxon>
        <taxon>Bacillota</taxon>
        <taxon>Bacilli</taxon>
        <taxon>Lactobacillales</taxon>
        <taxon>Lactobacillaceae</taxon>
        <taxon>Lacticaseibacillus</taxon>
    </lineage>
</organism>
<feature type="transmembrane region" description="Helical" evidence="1">
    <location>
        <begin position="12"/>
        <end position="32"/>
    </location>
</feature>
<keyword evidence="1" id="KW-1133">Transmembrane helix</keyword>